<keyword evidence="3" id="KW-1185">Reference proteome</keyword>
<feature type="region of interest" description="Disordered" evidence="1">
    <location>
        <begin position="95"/>
        <end position="126"/>
    </location>
</feature>
<name>A0AAV4G2Y5_9GAST</name>
<dbReference type="Proteomes" id="UP000762676">
    <property type="component" value="Unassembled WGS sequence"/>
</dbReference>
<reference evidence="2 3" key="1">
    <citation type="journal article" date="2021" name="Elife">
        <title>Chloroplast acquisition without the gene transfer in kleptoplastic sea slugs, Plakobranchus ocellatus.</title>
        <authorList>
            <person name="Maeda T."/>
            <person name="Takahashi S."/>
            <person name="Yoshida T."/>
            <person name="Shimamura S."/>
            <person name="Takaki Y."/>
            <person name="Nagai Y."/>
            <person name="Toyoda A."/>
            <person name="Suzuki Y."/>
            <person name="Arimoto A."/>
            <person name="Ishii H."/>
            <person name="Satoh N."/>
            <person name="Nishiyama T."/>
            <person name="Hasebe M."/>
            <person name="Maruyama T."/>
            <person name="Minagawa J."/>
            <person name="Obokata J."/>
            <person name="Shigenobu S."/>
        </authorList>
    </citation>
    <scope>NUCLEOTIDE SEQUENCE [LARGE SCALE GENOMIC DNA]</scope>
</reference>
<comment type="caution">
    <text evidence="2">The sequence shown here is derived from an EMBL/GenBank/DDBJ whole genome shotgun (WGS) entry which is preliminary data.</text>
</comment>
<evidence type="ECO:0000313" key="3">
    <source>
        <dbReference type="Proteomes" id="UP000762676"/>
    </source>
</evidence>
<sequence length="150" mass="16614">MKASFWWLRKRKTAIVSSYHCRNQKMRHLFYLAVCVGCDRLGKVSCFSLGACLPAISNSVRSAEMSDGLVSADLIRAVGASGVLRLIQSRYLRPGESARHPPTVTIPGPSQDRARPGSEVVPGDGLLSRDTAREKRRCSLCRFWNFTCLA</sequence>
<evidence type="ECO:0000256" key="1">
    <source>
        <dbReference type="SAM" id="MobiDB-lite"/>
    </source>
</evidence>
<evidence type="ECO:0000313" key="2">
    <source>
        <dbReference type="EMBL" id="GFR79516.1"/>
    </source>
</evidence>
<organism evidence="2 3">
    <name type="scientific">Elysia marginata</name>
    <dbReference type="NCBI Taxonomy" id="1093978"/>
    <lineage>
        <taxon>Eukaryota</taxon>
        <taxon>Metazoa</taxon>
        <taxon>Spiralia</taxon>
        <taxon>Lophotrochozoa</taxon>
        <taxon>Mollusca</taxon>
        <taxon>Gastropoda</taxon>
        <taxon>Heterobranchia</taxon>
        <taxon>Euthyneura</taxon>
        <taxon>Panpulmonata</taxon>
        <taxon>Sacoglossa</taxon>
        <taxon>Placobranchoidea</taxon>
        <taxon>Plakobranchidae</taxon>
        <taxon>Elysia</taxon>
    </lineage>
</organism>
<dbReference type="AlphaFoldDB" id="A0AAV4G2Y5"/>
<gene>
    <name evidence="2" type="ORF">ElyMa_000557800</name>
</gene>
<proteinExistence type="predicted"/>
<protein>
    <submittedName>
        <fullName evidence="2">Uncharacterized protein</fullName>
    </submittedName>
</protein>
<accession>A0AAV4G2Y5</accession>
<dbReference type="EMBL" id="BMAT01001094">
    <property type="protein sequence ID" value="GFR79516.1"/>
    <property type="molecule type" value="Genomic_DNA"/>
</dbReference>